<keyword evidence="2" id="KW-0175">Coiled coil</keyword>
<evidence type="ECO:0000259" key="4">
    <source>
        <dbReference type="PROSITE" id="PS50006"/>
    </source>
</evidence>
<dbReference type="SUPFAM" id="SSF54768">
    <property type="entry name" value="dsRNA-binding domain-like"/>
    <property type="match status" value="1"/>
</dbReference>
<feature type="domain" description="FHA" evidence="4">
    <location>
        <begin position="1025"/>
        <end position="1075"/>
    </location>
</feature>
<feature type="compositionally biased region" description="Basic and acidic residues" evidence="3">
    <location>
        <begin position="693"/>
        <end position="703"/>
    </location>
</feature>
<dbReference type="VEuPathDB" id="FungiDB:BDEG_25731"/>
<evidence type="ECO:0000256" key="2">
    <source>
        <dbReference type="SAM" id="Coils"/>
    </source>
</evidence>
<dbReference type="OrthoDB" id="2135532at2759"/>
<evidence type="ECO:0008006" key="8">
    <source>
        <dbReference type="Google" id="ProtNLM"/>
    </source>
</evidence>
<evidence type="ECO:0000313" key="7">
    <source>
        <dbReference type="Proteomes" id="UP000077115"/>
    </source>
</evidence>
<dbReference type="InterPro" id="IPR014720">
    <property type="entry name" value="dsRBD_dom"/>
</dbReference>
<dbReference type="Gene3D" id="3.30.160.20">
    <property type="match status" value="1"/>
</dbReference>
<dbReference type="InterPro" id="IPR000253">
    <property type="entry name" value="FHA_dom"/>
</dbReference>
<feature type="region of interest" description="Disordered" evidence="3">
    <location>
        <begin position="862"/>
        <end position="957"/>
    </location>
</feature>
<proteinExistence type="predicted"/>
<dbReference type="CDD" id="cd19856">
    <property type="entry name" value="DSRM_Kanadaptin"/>
    <property type="match status" value="1"/>
</dbReference>
<dbReference type="SUPFAM" id="SSF49879">
    <property type="entry name" value="SMAD/FHA domain"/>
    <property type="match status" value="1"/>
</dbReference>
<feature type="region of interest" description="Disordered" evidence="3">
    <location>
        <begin position="19"/>
        <end position="48"/>
    </location>
</feature>
<feature type="region of interest" description="Disordered" evidence="3">
    <location>
        <begin position="1258"/>
        <end position="1292"/>
    </location>
</feature>
<feature type="compositionally biased region" description="Polar residues" evidence="3">
    <location>
        <begin position="1454"/>
        <end position="1480"/>
    </location>
</feature>
<dbReference type="Proteomes" id="UP000077115">
    <property type="component" value="Unassembled WGS sequence"/>
</dbReference>
<feature type="region of interest" description="Disordered" evidence="3">
    <location>
        <begin position="292"/>
        <end position="313"/>
    </location>
</feature>
<dbReference type="InterPro" id="IPR008984">
    <property type="entry name" value="SMAD_FHA_dom_sf"/>
</dbReference>
<dbReference type="PANTHER" id="PTHR23308">
    <property type="entry name" value="NUCLEAR INHIBITOR OF PROTEIN PHOSPHATASE-1"/>
    <property type="match status" value="1"/>
</dbReference>
<dbReference type="PROSITE" id="PS50137">
    <property type="entry name" value="DS_RBD"/>
    <property type="match status" value="1"/>
</dbReference>
<keyword evidence="1" id="KW-0694">RNA-binding</keyword>
<dbReference type="GO" id="GO:0003723">
    <property type="term" value="F:RNA binding"/>
    <property type="evidence" value="ECO:0007669"/>
    <property type="project" value="UniProtKB-UniRule"/>
</dbReference>
<organism evidence="6 7">
    <name type="scientific">Batrachochytrium dendrobatidis (strain JEL423)</name>
    <dbReference type="NCBI Taxonomy" id="403673"/>
    <lineage>
        <taxon>Eukaryota</taxon>
        <taxon>Fungi</taxon>
        <taxon>Fungi incertae sedis</taxon>
        <taxon>Chytridiomycota</taxon>
        <taxon>Chytridiomycota incertae sedis</taxon>
        <taxon>Chytridiomycetes</taxon>
        <taxon>Rhizophydiales</taxon>
        <taxon>Rhizophydiales incertae sedis</taxon>
        <taxon>Batrachochytrium</taxon>
    </lineage>
</organism>
<dbReference type="Pfam" id="PF00035">
    <property type="entry name" value="dsrm"/>
    <property type="match status" value="1"/>
</dbReference>
<feature type="domain" description="DRBM" evidence="5">
    <location>
        <begin position="1171"/>
        <end position="1243"/>
    </location>
</feature>
<evidence type="ECO:0000256" key="3">
    <source>
        <dbReference type="SAM" id="MobiDB-lite"/>
    </source>
</evidence>
<evidence type="ECO:0000313" key="6">
    <source>
        <dbReference type="EMBL" id="OAJ42260.1"/>
    </source>
</evidence>
<protein>
    <recommendedName>
        <fullName evidence="8">FHA domain-containing protein</fullName>
    </recommendedName>
</protein>
<evidence type="ECO:0000256" key="1">
    <source>
        <dbReference type="PROSITE-ProRule" id="PRU00266"/>
    </source>
</evidence>
<dbReference type="PROSITE" id="PS50006">
    <property type="entry name" value="FHA_DOMAIN"/>
    <property type="match status" value="1"/>
</dbReference>
<feature type="region of interest" description="Disordered" evidence="3">
    <location>
        <begin position="679"/>
        <end position="714"/>
    </location>
</feature>
<feature type="compositionally biased region" description="Polar residues" evidence="3">
    <location>
        <begin position="889"/>
        <end position="906"/>
    </location>
</feature>
<gene>
    <name evidence="6" type="ORF">BDEG_25731</name>
</gene>
<accession>A0A177WS68</accession>
<evidence type="ECO:0000259" key="5">
    <source>
        <dbReference type="PROSITE" id="PS50137"/>
    </source>
</evidence>
<feature type="compositionally biased region" description="Polar residues" evidence="3">
    <location>
        <begin position="935"/>
        <end position="957"/>
    </location>
</feature>
<dbReference type="SMART" id="SM00240">
    <property type="entry name" value="FHA"/>
    <property type="match status" value="1"/>
</dbReference>
<feature type="compositionally biased region" description="Basic and acidic residues" evidence="3">
    <location>
        <begin position="876"/>
        <end position="888"/>
    </location>
</feature>
<dbReference type="SMART" id="SM00358">
    <property type="entry name" value="DSRM"/>
    <property type="match status" value="1"/>
</dbReference>
<name>A0A177WS68_BATDL</name>
<dbReference type="EMBL" id="DS022307">
    <property type="protein sequence ID" value="OAJ42260.1"/>
    <property type="molecule type" value="Genomic_DNA"/>
</dbReference>
<reference evidence="6 7" key="1">
    <citation type="submission" date="2006-10" db="EMBL/GenBank/DDBJ databases">
        <title>The Genome Sequence of Batrachochytrium dendrobatidis JEL423.</title>
        <authorList>
            <consortium name="The Broad Institute Genome Sequencing Platform"/>
            <person name="Birren B."/>
            <person name="Lander E."/>
            <person name="Galagan J."/>
            <person name="Cuomo C."/>
            <person name="Devon K."/>
            <person name="Jaffe D."/>
            <person name="Butler J."/>
            <person name="Alvarez P."/>
            <person name="Gnerre S."/>
            <person name="Grabherr M."/>
            <person name="Kleber M."/>
            <person name="Mauceli E."/>
            <person name="Brockman W."/>
            <person name="Young S."/>
            <person name="LaButti K."/>
            <person name="Sykes S."/>
            <person name="DeCaprio D."/>
            <person name="Crawford M."/>
            <person name="Koehrsen M."/>
            <person name="Engels R."/>
            <person name="Montgomery P."/>
            <person name="Pearson M."/>
            <person name="Howarth C."/>
            <person name="Larson L."/>
            <person name="White J."/>
            <person name="O'Leary S."/>
            <person name="Kodira C."/>
            <person name="Zeng Q."/>
            <person name="Yandava C."/>
            <person name="Alvarado L."/>
            <person name="Longcore J."/>
            <person name="James T."/>
        </authorList>
    </citation>
    <scope>NUCLEOTIDE SEQUENCE [LARGE SCALE GENOMIC DNA]</scope>
    <source>
        <strain evidence="6 7">JEL423</strain>
    </source>
</reference>
<feature type="region of interest" description="Disordered" evidence="3">
    <location>
        <begin position="1454"/>
        <end position="1485"/>
    </location>
</feature>
<feature type="compositionally biased region" description="Polar residues" evidence="3">
    <location>
        <begin position="34"/>
        <end position="48"/>
    </location>
</feature>
<dbReference type="Pfam" id="PF00498">
    <property type="entry name" value="FHA"/>
    <property type="match status" value="1"/>
</dbReference>
<dbReference type="Gene3D" id="2.60.200.20">
    <property type="match status" value="1"/>
</dbReference>
<reference evidence="6 7" key="2">
    <citation type="submission" date="2016-05" db="EMBL/GenBank/DDBJ databases">
        <title>Lineage-specific infection strategies underlie the spectrum of fungal disease in amphibians.</title>
        <authorList>
            <person name="Cuomo C.A."/>
            <person name="Farrer R.A."/>
            <person name="James T."/>
            <person name="Longcore J."/>
            <person name="Birren B."/>
        </authorList>
    </citation>
    <scope>NUCLEOTIDE SEQUENCE [LARGE SCALE GENOMIC DNA]</scope>
    <source>
        <strain evidence="6 7">JEL423</strain>
    </source>
</reference>
<dbReference type="InterPro" id="IPR050923">
    <property type="entry name" value="Cell_Proc_Reg/RNA_Proc"/>
</dbReference>
<sequence>MGHVTVLVQHAWAMQSMAAAKKPNQHGADKRKPITQNTNLKKNQSVNASTMPIPKTLAQITSRKVLPSQIRVTVPSSVAQLVNMYNSSQTVAQRQTCQATACDILARLEHLVLASIIHDPFRKDMVRSSIYPVLDSASTGVFTKAAGAHRQKPLKSLGQAALANSHPSTLSAVFSSPIIDPVFKPHHDSKFIGNSNSSASKTTQFASEARLSVLMLSQCRTRHIRDRAMDLLMESLDTNILSTHMEETICLQHLWIELVHVLRHTIDGRRRHRAVSGGISIAAELNKHHSMSNPIQHKSTDVPRGGSLANPTNNQAALKRVNYDRSVSELVENVLDTQVLVDDHLERILSCLLLTMHRIEYARDVCHVELISAMDQSFYLLLEDLELVRSENPYIIQLIGDIQDSVHYIISMGEEKEEVMAFPVGISLLSQIVRTVVPENLSTLYESFQSIMSDLSHKRQWHIGRKFIRILASAGMLKLEVCLMFIRFVKELQVYNWQWQFLGVLCLGNIACSSESSAIRRTAIEDGLLYYTEIGLANDMLQTETSCTDHANHQASNPLLASNQDTNSIDKTHEVRLTSQNDTWKIRAASIVALTEIYQQYRSQPHGLLAREVIGNCRAREPNPNIQHLLNHPAAIAPQTRMIRRLSFVFKYICMSLAEIYADTQSDYSYLRKYVQTAERNESRRRWHPPKTGMHDRSNDRLGQDGSAIDNESHHGKLEHMKPIKTKKDMAREVNVPFQSHLAGSYQTNHSIQEAVQLSTRNMTNRKEKPQFAGRDPELLSINPYHENYKQIQIDSTASLDDAFLSFEECNRFDSPVDGIPTLAQLPPLAPSTFHSYLSGFHPRQSNSLILDNGTANRRKLFNVNRPDSDSSPGSDSEHKHSQKESIKNQKTSMASQQPSANSTSAGFAVPGPRTSQSPNRRPDVASPCKPCLPVNSSGHSMQPPQKPLASTSTPAPNIQASSIVSTKEPMAVSKSVCSASAPQPPPLPYKVPEWSKSPSEDYFFEVIKNGTIVEQTQLFRQEYIVVGRLPICDVGLEHQSISRYHAIIQFKEDGTVQIYDLGSSHGTYLNKTLLPKHDYRQLCVGDMIRFGQSSRIYILMGPKPVYQEIEFKKSLKLKKPEEAVIEASREEVTWGFAEDAYDGDELAGQEVDMSAVDRSTIDPNAFYYSDPRKALRVWFDSRGADLEYQHEEEGHGVTRGYVARIELPVETGFGKLIGVGHGSKKRSAEHDAALEACFRLDKYGLLRGSGAETNQRLKNRRKELYGDDDDADDSFYDRTSKAGHSKTKQAEHQEKVETFESLQEKRLDTLKEMDRLQKLIEKADQAASQNTEEVDELDQFMSSVNSSIQAESLLADKKLLEECKTEITRLDKLIKLVEPSHISQAQQLAVPTESIFAKKPSTSPFKTASALSSQSLPSKLLEKSYPSNGASIRPYQSSISACVSQLGLVSPQNTVTSKSDGLSRSTSPGLTVSRSSTKHSFPDSETAVSVAESDKSDKDSAAHTSIASNDFKRRKFLVPTQQQMKQHDIETEDVVDSIIGQSVDASDVAQMNAAYGY</sequence>
<feature type="coiled-coil region" evidence="2">
    <location>
        <begin position="1300"/>
        <end position="1337"/>
    </location>
</feature>